<reference evidence="2" key="1">
    <citation type="submission" date="2019-08" db="EMBL/GenBank/DDBJ databases">
        <authorList>
            <person name="Kucharzyk K."/>
            <person name="Murdoch R.W."/>
            <person name="Higgins S."/>
            <person name="Loffler F."/>
        </authorList>
    </citation>
    <scope>NUCLEOTIDE SEQUENCE</scope>
</reference>
<proteinExistence type="predicted"/>
<dbReference type="AlphaFoldDB" id="A0A645IR13"/>
<evidence type="ECO:0000256" key="1">
    <source>
        <dbReference type="SAM" id="MobiDB-lite"/>
    </source>
</evidence>
<sequence length="68" mass="7355">MRGPDRRVVGNFDQIFPCDFFIDKHADNDGVDSRNTGGLSRCANASVDAANDHNGDTQSEQCLLESGP</sequence>
<feature type="region of interest" description="Disordered" evidence="1">
    <location>
        <begin position="48"/>
        <end position="68"/>
    </location>
</feature>
<evidence type="ECO:0000313" key="2">
    <source>
        <dbReference type="EMBL" id="MPN53801.1"/>
    </source>
</evidence>
<comment type="caution">
    <text evidence="2">The sequence shown here is derived from an EMBL/GenBank/DDBJ whole genome shotgun (WGS) entry which is preliminary data.</text>
</comment>
<dbReference type="EMBL" id="VSSQ01121330">
    <property type="protein sequence ID" value="MPN53801.1"/>
    <property type="molecule type" value="Genomic_DNA"/>
</dbReference>
<organism evidence="2">
    <name type="scientific">bioreactor metagenome</name>
    <dbReference type="NCBI Taxonomy" id="1076179"/>
    <lineage>
        <taxon>unclassified sequences</taxon>
        <taxon>metagenomes</taxon>
        <taxon>ecological metagenomes</taxon>
    </lineage>
</organism>
<name>A0A645IR13_9ZZZZ</name>
<accession>A0A645IR13</accession>
<gene>
    <name evidence="2" type="ORF">SDC9_201467</name>
</gene>
<protein>
    <submittedName>
        <fullName evidence="2">Uncharacterized protein</fullName>
    </submittedName>
</protein>